<dbReference type="OrthoDB" id="6041441at2759"/>
<reference evidence="2 3" key="1">
    <citation type="submission" date="2019-01" db="EMBL/GenBank/DDBJ databases">
        <title>A draft genome assembly of the solar-powered sea slug Elysia chlorotica.</title>
        <authorList>
            <person name="Cai H."/>
            <person name="Li Q."/>
            <person name="Fang X."/>
            <person name="Li J."/>
            <person name="Curtis N.E."/>
            <person name="Altenburger A."/>
            <person name="Shibata T."/>
            <person name="Feng M."/>
            <person name="Maeda T."/>
            <person name="Schwartz J.A."/>
            <person name="Shigenobu S."/>
            <person name="Lundholm N."/>
            <person name="Nishiyama T."/>
            <person name="Yang H."/>
            <person name="Hasebe M."/>
            <person name="Li S."/>
            <person name="Pierce S.K."/>
            <person name="Wang J."/>
        </authorList>
    </citation>
    <scope>NUCLEOTIDE SEQUENCE [LARGE SCALE GENOMIC DNA]</scope>
    <source>
        <strain evidence="2">EC2010</strain>
        <tissue evidence="2">Whole organism of an adult</tissue>
    </source>
</reference>
<dbReference type="EMBL" id="RQTK01000212">
    <property type="protein sequence ID" value="RUS84229.1"/>
    <property type="molecule type" value="Genomic_DNA"/>
</dbReference>
<keyword evidence="1" id="KW-0732">Signal</keyword>
<accession>A0A3S1C6E6</accession>
<keyword evidence="3" id="KW-1185">Reference proteome</keyword>
<evidence type="ECO:0000313" key="3">
    <source>
        <dbReference type="Proteomes" id="UP000271974"/>
    </source>
</evidence>
<dbReference type="AlphaFoldDB" id="A0A3S1C6E6"/>
<evidence type="ECO:0008006" key="4">
    <source>
        <dbReference type="Google" id="ProtNLM"/>
    </source>
</evidence>
<proteinExistence type="predicted"/>
<feature type="chain" id="PRO_5018719735" description="VWFD domain-containing protein" evidence="1">
    <location>
        <begin position="18"/>
        <end position="424"/>
    </location>
</feature>
<organism evidence="2 3">
    <name type="scientific">Elysia chlorotica</name>
    <name type="common">Eastern emerald elysia</name>
    <name type="synonym">Sea slug</name>
    <dbReference type="NCBI Taxonomy" id="188477"/>
    <lineage>
        <taxon>Eukaryota</taxon>
        <taxon>Metazoa</taxon>
        <taxon>Spiralia</taxon>
        <taxon>Lophotrochozoa</taxon>
        <taxon>Mollusca</taxon>
        <taxon>Gastropoda</taxon>
        <taxon>Heterobranchia</taxon>
        <taxon>Euthyneura</taxon>
        <taxon>Panpulmonata</taxon>
        <taxon>Sacoglossa</taxon>
        <taxon>Placobranchoidea</taxon>
        <taxon>Plakobranchidae</taxon>
        <taxon>Elysia</taxon>
    </lineage>
</organism>
<gene>
    <name evidence="2" type="ORF">EGW08_007981</name>
</gene>
<feature type="signal peptide" evidence="1">
    <location>
        <begin position="1"/>
        <end position="17"/>
    </location>
</feature>
<protein>
    <recommendedName>
        <fullName evidence="4">VWFD domain-containing protein</fullName>
    </recommendedName>
</protein>
<evidence type="ECO:0000313" key="2">
    <source>
        <dbReference type="EMBL" id="RUS84229.1"/>
    </source>
</evidence>
<dbReference type="Proteomes" id="UP000271974">
    <property type="component" value="Unassembled WGS sequence"/>
</dbReference>
<comment type="caution">
    <text evidence="2">The sequence shown here is derived from an EMBL/GenBank/DDBJ whole genome shotgun (WGS) entry which is preliminary data.</text>
</comment>
<evidence type="ECO:0000256" key="1">
    <source>
        <dbReference type="SAM" id="SignalP"/>
    </source>
</evidence>
<name>A0A3S1C6E6_ELYCH</name>
<sequence>MIARLFLAVLGLGLALAQQEYQLYTNGLGGPECGKLHRCIKDATCELKDGLRMCECTDKNLVGNAKLQCLPREDHTVWIQNDPHLKNFNNEFSSLLTPCPYRVLNLVFTPEADTRVIVELYGQNTLFKGGHYFLTKLTLSTTVYLGNDMMKQVMEFEGDIHTDLDSQAYNYTLVARSLDTTVFDQPEGVNNVVSANDSRLVQYTMTVDKDAVDNLLLISIKGLGIRLFFRPPSTVEHLNNVELPMVPGALFTIKKDFWKLIDLTYSEFQIASFPDSPSLKDLATEHHVSKPVYVQYLLLANSTTEVGYDDFMCYQTYEIFHQQCKTEDDRLRMLQICSSVYADSTFLECLTEKHEMEEYINIQKEFFQRCERPLCLKDANECVKMKKEMPEFTGCPLPQKIQDLDCNSITGATARQGRGRFYFY</sequence>